<feature type="compositionally biased region" description="Basic and acidic residues" evidence="1">
    <location>
        <begin position="151"/>
        <end position="161"/>
    </location>
</feature>
<gene>
    <name evidence="3" type="ORF">GDO78_015542</name>
</gene>
<dbReference type="Pfam" id="PF01352">
    <property type="entry name" value="KRAB"/>
    <property type="match status" value="1"/>
</dbReference>
<dbReference type="CDD" id="cd07765">
    <property type="entry name" value="KRAB_A-box"/>
    <property type="match status" value="1"/>
</dbReference>
<feature type="domain" description="KRAB" evidence="2">
    <location>
        <begin position="77"/>
        <end position="160"/>
    </location>
</feature>
<evidence type="ECO:0000313" key="3">
    <source>
        <dbReference type="EMBL" id="KAG9461861.1"/>
    </source>
</evidence>
<dbReference type="InterPro" id="IPR036051">
    <property type="entry name" value="KRAB_dom_sf"/>
</dbReference>
<evidence type="ECO:0000256" key="1">
    <source>
        <dbReference type="SAM" id="MobiDB-lite"/>
    </source>
</evidence>
<proteinExistence type="predicted"/>
<evidence type="ECO:0000313" key="4">
    <source>
        <dbReference type="Proteomes" id="UP000770717"/>
    </source>
</evidence>
<dbReference type="GO" id="GO:0006355">
    <property type="term" value="P:regulation of DNA-templated transcription"/>
    <property type="evidence" value="ECO:0007669"/>
    <property type="project" value="InterPro"/>
</dbReference>
<comment type="caution">
    <text evidence="3">The sequence shown here is derived from an EMBL/GenBank/DDBJ whole genome shotgun (WGS) entry which is preliminary data.</text>
</comment>
<feature type="region of interest" description="Disordered" evidence="1">
    <location>
        <begin position="151"/>
        <end position="173"/>
    </location>
</feature>
<name>A0A8J6EBY1_ELECQ</name>
<organism evidence="3 4">
    <name type="scientific">Eleutherodactylus coqui</name>
    <name type="common">Puerto Rican coqui</name>
    <dbReference type="NCBI Taxonomy" id="57060"/>
    <lineage>
        <taxon>Eukaryota</taxon>
        <taxon>Metazoa</taxon>
        <taxon>Chordata</taxon>
        <taxon>Craniata</taxon>
        <taxon>Vertebrata</taxon>
        <taxon>Euteleostomi</taxon>
        <taxon>Amphibia</taxon>
        <taxon>Batrachia</taxon>
        <taxon>Anura</taxon>
        <taxon>Neobatrachia</taxon>
        <taxon>Hyloidea</taxon>
        <taxon>Eleutherodactylidae</taxon>
        <taxon>Eleutherodactylinae</taxon>
        <taxon>Eleutherodactylus</taxon>
        <taxon>Eleutherodactylus</taxon>
    </lineage>
</organism>
<evidence type="ECO:0000259" key="2">
    <source>
        <dbReference type="PROSITE" id="PS50805"/>
    </source>
</evidence>
<sequence>MSAGIFMDVSPHKQDYTVVKKTSSDGCQAPVSDGWVRPLSPITGPPPHPLILEEINEQKILELTNKMIELLTGEVPIRCQDITVYFSMEEWEYLEGHKDLYKDVMMEDHQPPSSPGRSSKRTAVERCPRPLLPLGDQLVKLEEDLIPIDAIETHVRGDQPSKEGIPTDDPAGE</sequence>
<reference evidence="3" key="1">
    <citation type="thesis" date="2020" institute="ProQuest LLC" country="789 East Eisenhower Parkway, Ann Arbor, MI, USA">
        <title>Comparative Genomics and Chromosome Evolution.</title>
        <authorList>
            <person name="Mudd A.B."/>
        </authorList>
    </citation>
    <scope>NUCLEOTIDE SEQUENCE</scope>
    <source>
        <strain evidence="3">HN-11 Male</strain>
        <tissue evidence="3">Kidney and liver</tissue>
    </source>
</reference>
<dbReference type="InterPro" id="IPR001909">
    <property type="entry name" value="KRAB"/>
</dbReference>
<dbReference type="Gene3D" id="6.10.140.140">
    <property type="match status" value="1"/>
</dbReference>
<feature type="region of interest" description="Disordered" evidence="1">
    <location>
        <begin position="106"/>
        <end position="127"/>
    </location>
</feature>
<dbReference type="EMBL" id="WNTK01015821">
    <property type="protein sequence ID" value="KAG9461861.1"/>
    <property type="molecule type" value="Genomic_DNA"/>
</dbReference>
<dbReference type="Proteomes" id="UP000770717">
    <property type="component" value="Unassembled WGS sequence"/>
</dbReference>
<keyword evidence="4" id="KW-1185">Reference proteome</keyword>
<dbReference type="PROSITE" id="PS50805">
    <property type="entry name" value="KRAB"/>
    <property type="match status" value="1"/>
</dbReference>
<dbReference type="SUPFAM" id="SSF109640">
    <property type="entry name" value="KRAB domain (Kruppel-associated box)"/>
    <property type="match status" value="1"/>
</dbReference>
<dbReference type="AlphaFoldDB" id="A0A8J6EBY1"/>
<protein>
    <recommendedName>
        <fullName evidence="2">KRAB domain-containing protein</fullName>
    </recommendedName>
</protein>
<accession>A0A8J6EBY1</accession>